<dbReference type="PANTHER" id="PTHR43422:SF3">
    <property type="entry name" value="THIAMINE THIAZOLE SYNTHASE"/>
    <property type="match status" value="1"/>
</dbReference>
<dbReference type="AlphaFoldDB" id="A0A2W5Z4K2"/>
<evidence type="ECO:0000313" key="3">
    <source>
        <dbReference type="EMBL" id="PZR80213.1"/>
    </source>
</evidence>
<dbReference type="PANTHER" id="PTHR43422">
    <property type="entry name" value="THIAMINE THIAZOLE SYNTHASE"/>
    <property type="match status" value="1"/>
</dbReference>
<dbReference type="InterPro" id="IPR036188">
    <property type="entry name" value="FAD/NAD-bd_sf"/>
</dbReference>
<accession>A0A2W5Z4K2</accession>
<organism evidence="3 4">
    <name type="scientific">Candidatus Aeolococcus gillhamiae</name>
    <dbReference type="NCBI Taxonomy" id="3127015"/>
    <lineage>
        <taxon>Bacteria</taxon>
        <taxon>Bacillati</taxon>
        <taxon>Candidatus Dormiibacterota</taxon>
        <taxon>Candidatus Dormibacteria</taxon>
        <taxon>Candidatus Aeolococcales</taxon>
        <taxon>Candidatus Aeolococcaceae</taxon>
        <taxon>Candidatus Aeolococcus</taxon>
    </lineage>
</organism>
<dbReference type="EMBL" id="QHBU01000165">
    <property type="protein sequence ID" value="PZR80213.1"/>
    <property type="molecule type" value="Genomic_DNA"/>
</dbReference>
<proteinExistence type="predicted"/>
<protein>
    <recommendedName>
        <fullName evidence="2">FAD dependent oxidoreductase domain-containing protein</fullName>
    </recommendedName>
</protein>
<dbReference type="Proteomes" id="UP000248724">
    <property type="component" value="Unassembled WGS sequence"/>
</dbReference>
<dbReference type="SUPFAM" id="SSF51905">
    <property type="entry name" value="FAD/NAD(P)-binding domain"/>
    <property type="match status" value="1"/>
</dbReference>
<dbReference type="InterPro" id="IPR006076">
    <property type="entry name" value="FAD-dep_OxRdtase"/>
</dbReference>
<feature type="region of interest" description="Disordered" evidence="1">
    <location>
        <begin position="78"/>
        <end position="99"/>
    </location>
</feature>
<dbReference type="PRINTS" id="PR00420">
    <property type="entry name" value="RNGMNOXGNASE"/>
</dbReference>
<feature type="domain" description="FAD dependent oxidoreductase" evidence="2">
    <location>
        <begin position="42"/>
        <end position="72"/>
    </location>
</feature>
<name>A0A2W5Z4K2_9BACT</name>
<dbReference type="Gene3D" id="3.50.50.60">
    <property type="entry name" value="FAD/NAD(P)-binding domain"/>
    <property type="match status" value="1"/>
</dbReference>
<evidence type="ECO:0000259" key="2">
    <source>
        <dbReference type="Pfam" id="PF01266"/>
    </source>
</evidence>
<gene>
    <name evidence="3" type="ORF">DLM65_08740</name>
</gene>
<dbReference type="Pfam" id="PF01266">
    <property type="entry name" value="DAO"/>
    <property type="match status" value="1"/>
</dbReference>
<comment type="caution">
    <text evidence="3">The sequence shown here is derived from an EMBL/GenBank/DDBJ whole genome shotgun (WGS) entry which is preliminary data.</text>
</comment>
<evidence type="ECO:0000256" key="1">
    <source>
        <dbReference type="SAM" id="MobiDB-lite"/>
    </source>
</evidence>
<sequence>MAASARRLLFAASRRYETTAPAGRTVTDDHPSQEDFVADPQIVVIGAGPAGLSVALSLARRGRSVTVLERDPAQPLDDPAAAYDRWSRPSVPQSPQPHSLLGRTRRALRLHAPDVLARAVQAGAWENDLRARLVGDASRPGDDDLVAVHCRRPVFECVLRRAVVDEPLVRLLSGVAAEGIELHAGGSGPPRIAGVRVGGDSVRSDIVIDASGRRSRVPGWLESGGVSLPEAQSQDCGVVYYSRYFRLRDRVDYPAWTGMLGPGGTTDSRASASSLATTARLPLCWECRRGSRD</sequence>
<evidence type="ECO:0000313" key="4">
    <source>
        <dbReference type="Proteomes" id="UP000248724"/>
    </source>
</evidence>
<reference evidence="3 4" key="1">
    <citation type="journal article" date="2017" name="Nature">
        <title>Atmospheric trace gases support primary production in Antarctic desert surface soil.</title>
        <authorList>
            <person name="Ji M."/>
            <person name="Greening C."/>
            <person name="Vanwonterghem I."/>
            <person name="Carere C.R."/>
            <person name="Bay S.K."/>
            <person name="Steen J.A."/>
            <person name="Montgomery K."/>
            <person name="Lines T."/>
            <person name="Beardall J."/>
            <person name="van Dorst J."/>
            <person name="Snape I."/>
            <person name="Stott M.B."/>
            <person name="Hugenholtz P."/>
            <person name="Ferrari B.C."/>
        </authorList>
    </citation>
    <scope>NUCLEOTIDE SEQUENCE [LARGE SCALE GENOMIC DNA]</scope>
    <source>
        <strain evidence="3">RRmetagenome_bin12</strain>
    </source>
</reference>